<feature type="region of interest" description="Disordered" evidence="1">
    <location>
        <begin position="193"/>
        <end position="225"/>
    </location>
</feature>
<organism evidence="2 3">
    <name type="scientific">Stylonychia lemnae</name>
    <name type="common">Ciliate</name>
    <dbReference type="NCBI Taxonomy" id="5949"/>
    <lineage>
        <taxon>Eukaryota</taxon>
        <taxon>Sar</taxon>
        <taxon>Alveolata</taxon>
        <taxon>Ciliophora</taxon>
        <taxon>Intramacronucleata</taxon>
        <taxon>Spirotrichea</taxon>
        <taxon>Stichotrichia</taxon>
        <taxon>Sporadotrichida</taxon>
        <taxon>Oxytrichidae</taxon>
        <taxon>Stylonychinae</taxon>
        <taxon>Stylonychia</taxon>
    </lineage>
</organism>
<reference evidence="2 3" key="1">
    <citation type="submission" date="2014-06" db="EMBL/GenBank/DDBJ databases">
        <authorList>
            <person name="Swart Estienne"/>
        </authorList>
    </citation>
    <scope>NUCLEOTIDE SEQUENCE [LARGE SCALE GENOMIC DNA]</scope>
    <source>
        <strain evidence="2 3">130c</strain>
    </source>
</reference>
<dbReference type="Proteomes" id="UP000039865">
    <property type="component" value="Unassembled WGS sequence"/>
</dbReference>
<dbReference type="InParanoid" id="A0A077ZTX5"/>
<accession>A0A077ZTX5</accession>
<evidence type="ECO:0000313" key="3">
    <source>
        <dbReference type="Proteomes" id="UP000039865"/>
    </source>
</evidence>
<proteinExistence type="predicted"/>
<dbReference type="EMBL" id="CCKQ01001659">
    <property type="protein sequence ID" value="CDW72775.1"/>
    <property type="molecule type" value="Genomic_DNA"/>
</dbReference>
<name>A0A077ZTX5_STYLE</name>
<dbReference type="AlphaFoldDB" id="A0A077ZTX5"/>
<protein>
    <submittedName>
        <fullName evidence="2">Uncharacterized protein</fullName>
    </submittedName>
</protein>
<gene>
    <name evidence="2" type="primary">Contig5901.g6323</name>
    <name evidence="2" type="ORF">STYLEM_1739</name>
</gene>
<feature type="compositionally biased region" description="Basic and acidic residues" evidence="1">
    <location>
        <begin position="208"/>
        <end position="222"/>
    </location>
</feature>
<keyword evidence="3" id="KW-1185">Reference proteome</keyword>
<sequence length="438" mass="50770">MIGGSDNGSPSPKLYFRFNQLLPQSHKNQNLKIDDLLVANKFVSTYEQEDQQSIFGVNQPTSLKQNRIDFQSVLRKNYNLTQILKKHSSTQNAERGFKRTRMQIQTCLPSIISASMSSYQQHEASLTSIHKEQTLHYNKSKNSIRNKSQIPKSLFNNQQGLKDRFRQYYYDNDNMNQLSLELTQASISLQPLIQNQNQDPNPKKQLRRSVDSKKKIARKEELQVSPASKLKDKDLQLLKPLLYENLQLAQPAYSRFSNYIKGQNDISKLEKSQNPTREVQLLNSTYNSANYRQKYKLRQQSLILNQQPSDFNNTINSLSISNSGFNDQLVQLQKKGSLDRTTIKVLKNENRLSPDTMMSYKPLYSKQGVRFKPAARKESLDPNSTIKIPERIVLNSNFNFEDLNSTARLNSQLRIVNRSKLNFSAQDHHQMKLRQTIY</sequence>
<evidence type="ECO:0000256" key="1">
    <source>
        <dbReference type="SAM" id="MobiDB-lite"/>
    </source>
</evidence>
<evidence type="ECO:0000313" key="2">
    <source>
        <dbReference type="EMBL" id="CDW72775.1"/>
    </source>
</evidence>